<feature type="compositionally biased region" description="Acidic residues" evidence="1">
    <location>
        <begin position="33"/>
        <end position="43"/>
    </location>
</feature>
<dbReference type="OrthoDB" id="169171at2157"/>
<feature type="compositionally biased region" description="Basic and acidic residues" evidence="1">
    <location>
        <begin position="516"/>
        <end position="528"/>
    </location>
</feature>
<feature type="compositionally biased region" description="Acidic residues" evidence="1">
    <location>
        <begin position="397"/>
        <end position="496"/>
    </location>
</feature>
<dbReference type="EMBL" id="AOIB01000031">
    <property type="protein sequence ID" value="ELY55410.1"/>
    <property type="molecule type" value="Genomic_DNA"/>
</dbReference>
<evidence type="ECO:0000313" key="3">
    <source>
        <dbReference type="EMBL" id="ELY55410.1"/>
    </source>
</evidence>
<dbReference type="PROSITE" id="PS51318">
    <property type="entry name" value="TAT"/>
    <property type="match status" value="1"/>
</dbReference>
<feature type="region of interest" description="Disordered" evidence="1">
    <location>
        <begin position="379"/>
        <end position="528"/>
    </location>
</feature>
<dbReference type="PANTHER" id="PTHR34512:SF30">
    <property type="entry name" value="OUTER MEMBRANE PROTEIN ASSEMBLY FACTOR BAMB"/>
    <property type="match status" value="1"/>
</dbReference>
<feature type="domain" description="Pyrrolo-quinoline quinone repeat" evidence="2">
    <location>
        <begin position="92"/>
        <end position="272"/>
    </location>
</feature>
<sequence>MLSSTRRKLLAASGGALAVSGILGSVGTAATTESDEPDVESEDGWPSSRGAPNNNAYFPDRSGPEAPVAVDWERDRGGPIAVRDGTVYQTTDEEVHALDAEDGSTLWESDAVGASGTPAIDSGSLYVGGDSLTALDADDGTVRWQADLEDGEELTPPNVSDGDAYTLSETALYAFDSDGSKRWSFEAEEEFYTNGAPPVADGAVFACSESYVFARDLEDGTERWTTEIPDEMVGIVGHDPIVAGQGYVAVAMDDGEGPYPSDVVLYDTETGEEGERYEGNVPATITEDRVYTNPTYDAAGFDRETGGQVWEPDQPVKQAQQPVVGEDGIYVGIDGTQEDPDEEDEHGLFVFDEDGAVKWSVVPDDENGVPRLDATLVEGTVYGRGGDRLLAIRSEAELEDREDDDEKDGEEGEEEDEPEEESESDEDDDGAEEPDEEADDGEEDEEEAEGEGTEDDASDDSPTDETDDASDDGTGDDDADDDDDDDGDPEAEDDAEGTPGFTTGAGIAGGVLGLEWLRRRASPEERQD</sequence>
<organism evidence="3 4">
    <name type="scientific">Natronococcus amylolyticus DSM 10524</name>
    <dbReference type="NCBI Taxonomy" id="1227497"/>
    <lineage>
        <taxon>Archaea</taxon>
        <taxon>Methanobacteriati</taxon>
        <taxon>Methanobacteriota</taxon>
        <taxon>Stenosarchaea group</taxon>
        <taxon>Halobacteria</taxon>
        <taxon>Halobacteriales</taxon>
        <taxon>Natrialbaceae</taxon>
        <taxon>Natronococcus</taxon>
    </lineage>
</organism>
<dbReference type="InterPro" id="IPR011047">
    <property type="entry name" value="Quinoprotein_ADH-like_sf"/>
</dbReference>
<dbReference type="Gene3D" id="2.130.10.10">
    <property type="entry name" value="YVTN repeat-like/Quinoprotein amine dehydrogenase"/>
    <property type="match status" value="1"/>
</dbReference>
<dbReference type="AlphaFoldDB" id="L9X113"/>
<dbReference type="InterPro" id="IPR018391">
    <property type="entry name" value="PQQ_b-propeller_rpt"/>
</dbReference>
<dbReference type="InterPro" id="IPR015943">
    <property type="entry name" value="WD40/YVTN_repeat-like_dom_sf"/>
</dbReference>
<dbReference type="InterPro" id="IPR002372">
    <property type="entry name" value="PQQ_rpt_dom"/>
</dbReference>
<dbReference type="SUPFAM" id="SSF50998">
    <property type="entry name" value="Quinoprotein alcohol dehydrogenase-like"/>
    <property type="match status" value="1"/>
</dbReference>
<accession>L9X113</accession>
<dbReference type="Proteomes" id="UP000011688">
    <property type="component" value="Unassembled WGS sequence"/>
</dbReference>
<proteinExistence type="predicted"/>
<evidence type="ECO:0000313" key="4">
    <source>
        <dbReference type="Proteomes" id="UP000011688"/>
    </source>
</evidence>
<evidence type="ECO:0000256" key="1">
    <source>
        <dbReference type="SAM" id="MobiDB-lite"/>
    </source>
</evidence>
<dbReference type="SMART" id="SM00564">
    <property type="entry name" value="PQQ"/>
    <property type="match status" value="6"/>
</dbReference>
<dbReference type="eggNOG" id="arCOG02482">
    <property type="taxonomic scope" value="Archaea"/>
</dbReference>
<gene>
    <name evidence="3" type="ORF">C491_16892</name>
</gene>
<dbReference type="Pfam" id="PF13360">
    <property type="entry name" value="PQQ_2"/>
    <property type="match status" value="1"/>
</dbReference>
<dbReference type="InterPro" id="IPR006311">
    <property type="entry name" value="TAT_signal"/>
</dbReference>
<keyword evidence="4" id="KW-1185">Reference proteome</keyword>
<evidence type="ECO:0000259" key="2">
    <source>
        <dbReference type="Pfam" id="PF13360"/>
    </source>
</evidence>
<dbReference type="RefSeq" id="WP_005558294.1">
    <property type="nucleotide sequence ID" value="NZ_AOIB01000031.1"/>
</dbReference>
<dbReference type="STRING" id="1227497.C491_16892"/>
<protein>
    <submittedName>
        <fullName evidence="3">Pyrrolo-quinoline quinone beta-propeller repeat protein</fullName>
    </submittedName>
</protein>
<feature type="region of interest" description="Disordered" evidence="1">
    <location>
        <begin position="28"/>
        <end position="69"/>
    </location>
</feature>
<dbReference type="PATRIC" id="fig|1227497.3.peg.3433"/>
<reference evidence="3 4" key="1">
    <citation type="journal article" date="2014" name="PLoS Genet.">
        <title>Phylogenetically driven sequencing of extremely halophilic archaea reveals strategies for static and dynamic osmo-response.</title>
        <authorList>
            <person name="Becker E.A."/>
            <person name="Seitzer P.M."/>
            <person name="Tritt A."/>
            <person name="Larsen D."/>
            <person name="Krusor M."/>
            <person name="Yao A.I."/>
            <person name="Wu D."/>
            <person name="Madern D."/>
            <person name="Eisen J.A."/>
            <person name="Darling A.E."/>
            <person name="Facciotti M.T."/>
        </authorList>
    </citation>
    <scope>NUCLEOTIDE SEQUENCE [LARGE SCALE GENOMIC DNA]</scope>
    <source>
        <strain evidence="3 4">DSM 10524</strain>
    </source>
</reference>
<comment type="caution">
    <text evidence="3">The sequence shown here is derived from an EMBL/GenBank/DDBJ whole genome shotgun (WGS) entry which is preliminary data.</text>
</comment>
<name>L9X113_9EURY</name>
<dbReference type="PANTHER" id="PTHR34512">
    <property type="entry name" value="CELL SURFACE PROTEIN"/>
    <property type="match status" value="1"/>
</dbReference>